<protein>
    <recommendedName>
        <fullName evidence="17">Transmembrane protein 132D</fullName>
    </recommendedName>
</protein>
<dbReference type="Pfam" id="PF23487">
    <property type="entry name" value="Ig_TMEM132_6th"/>
    <property type="match status" value="1"/>
</dbReference>
<dbReference type="Proteomes" id="UP000694388">
    <property type="component" value="Unplaced"/>
</dbReference>
<feature type="domain" description="Transmembrane protein TMEM132 C-terminal" evidence="9">
    <location>
        <begin position="844"/>
        <end position="916"/>
    </location>
</feature>
<keyword evidence="8" id="KW-0732">Signal</keyword>
<comment type="similarity">
    <text evidence="2">Belongs to the TMEM132 family.</text>
</comment>
<dbReference type="GO" id="GO:0016020">
    <property type="term" value="C:membrane"/>
    <property type="evidence" value="ECO:0007669"/>
    <property type="project" value="UniProtKB-SubCell"/>
</dbReference>
<evidence type="ECO:0000259" key="13">
    <source>
        <dbReference type="Pfam" id="PF23486"/>
    </source>
</evidence>
<dbReference type="PANTHER" id="PTHR13388">
    <property type="entry name" value="DETONATOR, ISOFORM E"/>
    <property type="match status" value="1"/>
</dbReference>
<evidence type="ECO:0000313" key="16">
    <source>
        <dbReference type="Proteomes" id="UP000694388"/>
    </source>
</evidence>
<dbReference type="Ensembl" id="ENSEBUT00000011894.1">
    <property type="protein sequence ID" value="ENSEBUP00000011327.1"/>
    <property type="gene ID" value="ENSEBUG00000007274.1"/>
</dbReference>
<sequence length="1022" mass="113109">MRRTPARWVLLSALAVCTGITAGVVSFNDEDLSTCDSIKYSTLDNDILFLHSTKGGCCPGQCVQPFLLLASRTTHPGINVSFGPFSSQRGFGDLRKLTDTVISERERSLWKIQVFPLEDRIFVDKPKVQAAFHITGTLLEQQLKTYELPCVRVTIVRLLQQISMTCLFEGVPSLCIATLIVPTHWFGDSDAKAFQGTSLGYNTARLHYRILHGQDCSVQRTGVVNMSGDAFNSSKAVLIGNIRLYPAPAIQLTRKVWLSSDILIHFPMTHVLHRQDMSVPLLLSRNSTIKHLVIRVKGKKGIVLKSVHLSDSASWEVHMQMMDGAKHTVVTLQFSRKPTIQSLWDDGSVEIAHLLFEIGSTTSQMVTRRILWQVEYDEGLAIKRNGRVTTELTVTEKDIRAIIAIVDSRELVNTAVLSGQPLTVPLRLLLVDGDGQTIEVTSDMKCQPANPQVVKVSAGCEWVYVDGSETHGSTKARVHVMFEKLAHTVELVVWFPRIPLILKMSPPALSVVDGWRVPLHAQNSTNDDGKIPLTPGCGAQSQVGVVRVFTKLCAETTENDDGQECLLGNKWLVDVSKHSKTNLRIKNGSVAQLRDSLRVAGVSPGNTTIQVMAPLSGAILGEQAVHVRDEAVLVTGLNLKPFVGLALMIRADKEDGRVLKVTAIPQRPGPGRLTENTALQVWIKFSDGLKIPLDIYDKEDYIISLGGSMSGFGDGHKNSKLPLMWSSLKEGNAFAHVMLHGPEICQEIEMESVLATGKVSATVMQKKVAKKYANGISETMTDDWKKIEEWRDNRESKNESCFGDDETPGEYSTTEKGYINITGAEIEEILDNQQKLCGQSQHLRNSIRTEQETFSTRNPTDMKDVQNSMFTLLGVFCLAMFMFLINCLVYMLRSRCGSVHRHSEALPHAHEWVSLSDICDPGSLLSQEYPHHVARLYKQTPPKSEQPLHVPDDCGAQENIQQDNVLSSPTLQRKNSLLVLPAFSGRDCRPIRISSPISQSKDNSPIPFSLEMHGINSAGHGN</sequence>
<evidence type="ECO:0000256" key="1">
    <source>
        <dbReference type="ARBA" id="ARBA00004479"/>
    </source>
</evidence>
<dbReference type="InterPro" id="IPR031437">
    <property type="entry name" value="Ig_TMEM132_4th"/>
</dbReference>
<dbReference type="InterPro" id="IPR055421">
    <property type="entry name" value="TMEM132_3rd"/>
</dbReference>
<evidence type="ECO:0000259" key="9">
    <source>
        <dbReference type="Pfam" id="PF15706"/>
    </source>
</evidence>
<dbReference type="Ensembl" id="ENSEBUT00000011910.1">
    <property type="protein sequence ID" value="ENSEBUP00000011343.1"/>
    <property type="gene ID" value="ENSEBUG00000007274.1"/>
</dbReference>
<feature type="domain" description="Transmembrane protein TMEM132 cohesin-like" evidence="11">
    <location>
        <begin position="254"/>
        <end position="399"/>
    </location>
</feature>
<dbReference type="GeneTree" id="ENSGT00940000158942"/>
<dbReference type="PANTHER" id="PTHR13388:SF11">
    <property type="entry name" value="DETONATOR, ISOFORM E"/>
    <property type="match status" value="1"/>
</dbReference>
<feature type="domain" description="Transmembrane protein TMEM132 second Ig-like" evidence="12">
    <location>
        <begin position="111"/>
        <end position="192"/>
    </location>
</feature>
<keyword evidence="5 7" id="KW-0472">Membrane</keyword>
<dbReference type="Pfam" id="PF16070">
    <property type="entry name" value="Ig_TMEM132_4th"/>
    <property type="match status" value="1"/>
</dbReference>
<dbReference type="InterPro" id="IPR031436">
    <property type="entry name" value="TMEM132_C"/>
</dbReference>
<dbReference type="Pfam" id="PF23039">
    <property type="entry name" value="TMEM132_3rd"/>
    <property type="match status" value="1"/>
</dbReference>
<keyword evidence="4 7" id="KW-1133">Transmembrane helix</keyword>
<feature type="domain" description="Transmembrane protein family 132 fourth" evidence="10">
    <location>
        <begin position="401"/>
        <end position="497"/>
    </location>
</feature>
<keyword evidence="16" id="KW-1185">Reference proteome</keyword>
<evidence type="ECO:0000256" key="7">
    <source>
        <dbReference type="SAM" id="Phobius"/>
    </source>
</evidence>
<dbReference type="InterPro" id="IPR055423">
    <property type="entry name" value="Ig_TMEM132_5th"/>
</dbReference>
<feature type="chain" id="PRO_5044680498" description="Transmembrane protein 132D" evidence="8">
    <location>
        <begin position="27"/>
        <end position="1022"/>
    </location>
</feature>
<evidence type="ECO:0000256" key="6">
    <source>
        <dbReference type="SAM" id="MobiDB-lite"/>
    </source>
</evidence>
<dbReference type="Pfam" id="PF15706">
    <property type="entry name" value="TMEM132_C"/>
    <property type="match status" value="1"/>
</dbReference>
<evidence type="ECO:0008006" key="17">
    <source>
        <dbReference type="Google" id="ProtNLM"/>
    </source>
</evidence>
<feature type="transmembrane region" description="Helical" evidence="7">
    <location>
        <begin position="869"/>
        <end position="892"/>
    </location>
</feature>
<organism evidence="15 16">
    <name type="scientific">Eptatretus burgeri</name>
    <name type="common">Inshore hagfish</name>
    <dbReference type="NCBI Taxonomy" id="7764"/>
    <lineage>
        <taxon>Eukaryota</taxon>
        <taxon>Metazoa</taxon>
        <taxon>Chordata</taxon>
        <taxon>Craniata</taxon>
        <taxon>Vertebrata</taxon>
        <taxon>Cyclostomata</taxon>
        <taxon>Myxini</taxon>
        <taxon>Myxiniformes</taxon>
        <taxon>Myxinidae</taxon>
        <taxon>Eptatretinae</taxon>
        <taxon>Eptatretus</taxon>
    </lineage>
</organism>
<evidence type="ECO:0000256" key="4">
    <source>
        <dbReference type="ARBA" id="ARBA00022989"/>
    </source>
</evidence>
<accession>A0A8C4Q8Q9</accession>
<evidence type="ECO:0000259" key="12">
    <source>
        <dbReference type="Pfam" id="PF23481"/>
    </source>
</evidence>
<dbReference type="InterPro" id="IPR055424">
    <property type="entry name" value="Ig_TMEM132_6th"/>
</dbReference>
<dbReference type="AlphaFoldDB" id="A0A8C4Q8Q9"/>
<feature type="signal peptide" evidence="8">
    <location>
        <begin position="1"/>
        <end position="26"/>
    </location>
</feature>
<feature type="domain" description="Transmembrane protein TMEM132 sixth" evidence="14">
    <location>
        <begin position="634"/>
        <end position="746"/>
    </location>
</feature>
<evidence type="ECO:0000259" key="11">
    <source>
        <dbReference type="Pfam" id="PF23039"/>
    </source>
</evidence>
<dbReference type="InterPro" id="IPR055422">
    <property type="entry name" value="Ig_TMEM132_2nd"/>
</dbReference>
<evidence type="ECO:0000256" key="5">
    <source>
        <dbReference type="ARBA" id="ARBA00023136"/>
    </source>
</evidence>
<reference evidence="15" key="1">
    <citation type="submission" date="2025-05" db="UniProtKB">
        <authorList>
            <consortium name="Ensembl"/>
        </authorList>
    </citation>
    <scope>IDENTIFICATION</scope>
</reference>
<evidence type="ECO:0000313" key="15">
    <source>
        <dbReference type="Ensembl" id="ENSEBUP00000011327.1"/>
    </source>
</evidence>
<feature type="region of interest" description="Disordered" evidence="6">
    <location>
        <begin position="795"/>
        <end position="814"/>
    </location>
</feature>
<keyword evidence="3 7" id="KW-0812">Transmembrane</keyword>
<evidence type="ECO:0000259" key="14">
    <source>
        <dbReference type="Pfam" id="PF23487"/>
    </source>
</evidence>
<evidence type="ECO:0000259" key="10">
    <source>
        <dbReference type="Pfam" id="PF16070"/>
    </source>
</evidence>
<proteinExistence type="inferred from homology"/>
<dbReference type="InterPro" id="IPR026307">
    <property type="entry name" value="TMEM132"/>
</dbReference>
<dbReference type="Pfam" id="PF23486">
    <property type="entry name" value="Ig_TMEM132_5th"/>
    <property type="match status" value="1"/>
</dbReference>
<feature type="region of interest" description="Disordered" evidence="6">
    <location>
        <begin position="992"/>
        <end position="1022"/>
    </location>
</feature>
<evidence type="ECO:0000256" key="3">
    <source>
        <dbReference type="ARBA" id="ARBA00022692"/>
    </source>
</evidence>
<evidence type="ECO:0000256" key="8">
    <source>
        <dbReference type="SAM" id="SignalP"/>
    </source>
</evidence>
<dbReference type="Pfam" id="PF23481">
    <property type="entry name" value="Ig_TMEM132_2nd"/>
    <property type="match status" value="1"/>
</dbReference>
<name>A0A8C4Q8Q9_EPTBU</name>
<feature type="domain" description="Transmembrane protein TMEM132 fifth" evidence="13">
    <location>
        <begin position="504"/>
        <end position="632"/>
    </location>
</feature>
<evidence type="ECO:0000256" key="2">
    <source>
        <dbReference type="ARBA" id="ARBA00006166"/>
    </source>
</evidence>
<comment type="subcellular location">
    <subcellularLocation>
        <location evidence="1">Membrane</location>
        <topology evidence="1">Single-pass type I membrane protein</topology>
    </subcellularLocation>
</comment>